<dbReference type="GO" id="GO:0009306">
    <property type="term" value="P:protein secretion"/>
    <property type="evidence" value="ECO:0007669"/>
    <property type="project" value="InterPro"/>
</dbReference>
<evidence type="ECO:0000259" key="5">
    <source>
        <dbReference type="Pfam" id="PF04357"/>
    </source>
</evidence>
<evidence type="ECO:0000313" key="7">
    <source>
        <dbReference type="Proteomes" id="UP000076268"/>
    </source>
</evidence>
<evidence type="ECO:0000313" key="6">
    <source>
        <dbReference type="EMBL" id="KYZ76363.1"/>
    </source>
</evidence>
<dbReference type="PANTHER" id="PTHR36985:SF1">
    <property type="entry name" value="TRANSLOCATION AND ASSEMBLY MODULE SUBUNIT TAMB"/>
    <property type="match status" value="1"/>
</dbReference>
<reference evidence="6 7" key="1">
    <citation type="submission" date="2016-02" db="EMBL/GenBank/DDBJ databases">
        <title>Anaerosporomusa subterraneum gen. nov., sp. nov., a spore-forming obligate anaerobe isolated from saprolite.</title>
        <authorList>
            <person name="Choi J.K."/>
            <person name="Shah M."/>
            <person name="Yee N."/>
        </authorList>
    </citation>
    <scope>NUCLEOTIDE SEQUENCE [LARGE SCALE GENOMIC DNA]</scope>
    <source>
        <strain evidence="6 7">RU4</strain>
    </source>
</reference>
<comment type="subcellular location">
    <subcellularLocation>
        <location evidence="1">Membrane</location>
        <topology evidence="1">Single-pass membrane protein</topology>
    </subcellularLocation>
</comment>
<proteinExistence type="predicted"/>
<dbReference type="EMBL" id="LSGP01000017">
    <property type="protein sequence ID" value="KYZ76363.1"/>
    <property type="molecule type" value="Genomic_DNA"/>
</dbReference>
<keyword evidence="4" id="KW-0472">Membrane</keyword>
<keyword evidence="3" id="KW-1133">Transmembrane helix</keyword>
<dbReference type="RefSeq" id="WP_066241700.1">
    <property type="nucleotide sequence ID" value="NZ_LSGP01000017.1"/>
</dbReference>
<sequence>MRKAFIVVLLVILATSIALVATWQTKSESVMAGARGMLEQEVTKALGGSVSVDAIEIQGISSVAITGISLLDKQGAVMATADSLNVTFNPILLLTGLNPVDAIHGVTIESPRLYLRQRADMGWNLADLAKDPESGGQQFGGLVRVNRGWLSVETQKQGNYQADNLNGTLDFAVKPSIQLDLKGNHNGAWFVVEGSVNGKSRDALTVSIDSLALPDYQAILPTNSVKITAGQAKNVSITLIREKEDISYSGEAFIQDLAGQADDIPVEKASGLVSFDHNTVHVYNADMHLWGQPLRLSGDITYRADQPVFDLNLAAEAFDAGALPVANGLSGLAAFDVHVKGTQSDFKAQGGLSIAAGRYQNYQFANAETQFVYSGGLLQLIGAKASLYDGQIAADGVIDLATMTSDLRLSGRQLDGALLASAAGLADTGARVDFDMLLRGRFALGAADATGTVTLGEGKMAGVPFKGGYGGFHLQQGILTADYLNAVVDSGMVSAKGSYDIKQDLIAVDVDSHNLPLQALTQTLPAALHASGSLQLTAKLTGKLADPQLVLALTAEHGAILSQPFERLTGAAEVSREKVILRNFQAVNGLTTHTIEGSIQLTGKKDLSLAIATRHARMENLLKPLSLSEVVTGNVEHDLSITGTLDNPSADGILALTEGSWRGYLLNSVKGAYRFRDGVVEIQDAVINSLDNQVIINGTVTTTGKLALSLNGSDVDLARLPVPYPYPVNGKAELAISLTGTLSNPQLTGQAIIPRLTANGQIFERVDASLNLNGSLLDFPSATFAQGQSSFSLTGGINLASEEIYGSLRVEKAQASAIAALAKLDDKVLQGEFSGYFTWNGTLANPNATFGGTVAKGVVKGYTVGDIELEASLTNHVIELEKLMVKQSDGLMAAKGKIDLRGDINIEAGARDIDAAFFAKLFDASIETKGKLSFTAQISGKTANPHTAVSLEIANGSIDNAGFDNLYGLFILDQGKIQVNQLLLSKGEYKASAYGVIPLAALNKESRKKASAADEMDLTFRLDHANLSILPILSNAISTASGDTKGEVKVTGSLFQPNLNGQITVKDGTIKFIGIEEPIQKVTVDIQLKDDTIQLRTFEGAVGAGKYQLTGSAVVRDMALHDYDMSLMLDKVSLTHKYFKGPVNGMLTLSEKANMPHFAGKLLLANTTVNVPVVPLTSSANTTFDMGMDVELVVGEKVRLYNPVLYDVWVEGKVHFNGSLQQPDVSGKIESLRGTLNYLRTQFKINEATVAFTQFRSFEPVINLRASTRLEQTDVDLAVNGPVTAMDLKLTSDPQMSQQEILSLLTLREKFSERQASGKRDTSLGRDELVSMLDAGLQLQFFAEVEDMFRTSLGVDEFRVFRGSSSNPLFTSDQTITDQDQYKIEIGKYFTDRLLLRYTTGVNSSERSYGARYDITKSMSLTADVDEFKELQVGIGMRFRF</sequence>
<keyword evidence="2" id="KW-0812">Transmembrane</keyword>
<dbReference type="STRING" id="1794912.AXX12_07975"/>
<organism evidence="6 7">
    <name type="scientific">Anaerosporomusa subterranea</name>
    <dbReference type="NCBI Taxonomy" id="1794912"/>
    <lineage>
        <taxon>Bacteria</taxon>
        <taxon>Bacillati</taxon>
        <taxon>Bacillota</taxon>
        <taxon>Negativicutes</taxon>
        <taxon>Acetonemataceae</taxon>
        <taxon>Anaerosporomusa</taxon>
    </lineage>
</organism>
<evidence type="ECO:0000256" key="4">
    <source>
        <dbReference type="ARBA" id="ARBA00023136"/>
    </source>
</evidence>
<dbReference type="InterPro" id="IPR007452">
    <property type="entry name" value="TamB_C"/>
</dbReference>
<gene>
    <name evidence="6" type="ORF">AXX12_07975</name>
</gene>
<evidence type="ECO:0000256" key="2">
    <source>
        <dbReference type="ARBA" id="ARBA00022692"/>
    </source>
</evidence>
<dbReference type="GO" id="GO:0005886">
    <property type="term" value="C:plasma membrane"/>
    <property type="evidence" value="ECO:0007669"/>
    <property type="project" value="InterPro"/>
</dbReference>
<dbReference type="OrthoDB" id="3034030at2"/>
<dbReference type="Proteomes" id="UP000076268">
    <property type="component" value="Unassembled WGS sequence"/>
</dbReference>
<feature type="domain" description="Translocation and assembly module TamB C-terminal" evidence="5">
    <location>
        <begin position="1103"/>
        <end position="1441"/>
    </location>
</feature>
<name>A0A154BQS9_ANASB</name>
<dbReference type="Pfam" id="PF04357">
    <property type="entry name" value="TamB"/>
    <property type="match status" value="1"/>
</dbReference>
<comment type="caution">
    <text evidence="6">The sequence shown here is derived from an EMBL/GenBank/DDBJ whole genome shotgun (WGS) entry which is preliminary data.</text>
</comment>
<dbReference type="PANTHER" id="PTHR36985">
    <property type="entry name" value="TRANSLOCATION AND ASSEMBLY MODULE SUBUNIT TAMB"/>
    <property type="match status" value="1"/>
</dbReference>
<protein>
    <recommendedName>
        <fullName evidence="5">Translocation and assembly module TamB C-terminal domain-containing protein</fullName>
    </recommendedName>
</protein>
<evidence type="ECO:0000256" key="3">
    <source>
        <dbReference type="ARBA" id="ARBA00022989"/>
    </source>
</evidence>
<evidence type="ECO:0000256" key="1">
    <source>
        <dbReference type="ARBA" id="ARBA00004167"/>
    </source>
</evidence>
<keyword evidence="7" id="KW-1185">Reference proteome</keyword>
<accession>A0A154BQS9</accession>